<protein>
    <submittedName>
        <fullName evidence="1">Uncharacterized protein</fullName>
    </submittedName>
</protein>
<sequence>MSLARLLPVPSCSSSACAAAHTSPSPCLAPLGQQRIELCSEATHIRHTHSAPSRVSRRACRRAVASASATHPDAAVASSSSEDLPKVLLEVKGLRAVVADTRNEILKGVDLTVREGEIHAIMGMNGSGKSTLSKVLVGHPDYEVSGGTAIFKGENLFEKEPEERSHAGLFLSFQSPVEVPGVSNMEFLRMACNARRVFKGLPELGPLEFYGFLSPKLAALNMNPSFLDRNVNEGFSGGEKKRNEILQLAVLEADLAILDEIDSGLDVDALRDVASSVNGLRKSSNAVVMITHYQRLLDYIQPTYVHIMESGRIIKTGDASLAKLLEAGGYRAMRGT</sequence>
<proteinExistence type="predicted"/>
<dbReference type="Proteomes" id="UP001162992">
    <property type="component" value="Chromosome 11"/>
</dbReference>
<name>A0ACC2CBM4_DIPCM</name>
<organism evidence="1 2">
    <name type="scientific">Diphasiastrum complanatum</name>
    <name type="common">Issler's clubmoss</name>
    <name type="synonym">Lycopodium complanatum</name>
    <dbReference type="NCBI Taxonomy" id="34168"/>
    <lineage>
        <taxon>Eukaryota</taxon>
        <taxon>Viridiplantae</taxon>
        <taxon>Streptophyta</taxon>
        <taxon>Embryophyta</taxon>
        <taxon>Tracheophyta</taxon>
        <taxon>Lycopodiopsida</taxon>
        <taxon>Lycopodiales</taxon>
        <taxon>Lycopodiaceae</taxon>
        <taxon>Lycopodioideae</taxon>
        <taxon>Diphasiastrum</taxon>
    </lineage>
</organism>
<reference evidence="2" key="1">
    <citation type="journal article" date="2024" name="Proc. Natl. Acad. Sci. U.S.A.">
        <title>Extraordinary preservation of gene collinearity over three hundred million years revealed in homosporous lycophytes.</title>
        <authorList>
            <person name="Li C."/>
            <person name="Wickell D."/>
            <person name="Kuo L.Y."/>
            <person name="Chen X."/>
            <person name="Nie B."/>
            <person name="Liao X."/>
            <person name="Peng D."/>
            <person name="Ji J."/>
            <person name="Jenkins J."/>
            <person name="Williams M."/>
            <person name="Shu S."/>
            <person name="Plott C."/>
            <person name="Barry K."/>
            <person name="Rajasekar S."/>
            <person name="Grimwood J."/>
            <person name="Han X."/>
            <person name="Sun S."/>
            <person name="Hou Z."/>
            <person name="He W."/>
            <person name="Dai G."/>
            <person name="Sun C."/>
            <person name="Schmutz J."/>
            <person name="Leebens-Mack J.H."/>
            <person name="Li F.W."/>
            <person name="Wang L."/>
        </authorList>
    </citation>
    <scope>NUCLEOTIDE SEQUENCE [LARGE SCALE GENOMIC DNA]</scope>
    <source>
        <strain evidence="2">cv. PW_Plant_1</strain>
    </source>
</reference>
<accession>A0ACC2CBM4</accession>
<evidence type="ECO:0000313" key="1">
    <source>
        <dbReference type="EMBL" id="KAJ7539345.1"/>
    </source>
</evidence>
<comment type="caution">
    <text evidence="1">The sequence shown here is derived from an EMBL/GenBank/DDBJ whole genome shotgun (WGS) entry which is preliminary data.</text>
</comment>
<gene>
    <name evidence="1" type="ORF">O6H91_11G088100</name>
</gene>
<evidence type="ECO:0000313" key="2">
    <source>
        <dbReference type="Proteomes" id="UP001162992"/>
    </source>
</evidence>
<dbReference type="EMBL" id="CM055102">
    <property type="protein sequence ID" value="KAJ7539345.1"/>
    <property type="molecule type" value="Genomic_DNA"/>
</dbReference>
<keyword evidence="2" id="KW-1185">Reference proteome</keyword>